<sequence>MFQPTRRYGLAAFAHPRPPQLIRTTRPALLPTSTSAISHGFVRHYAGPFVPILLTTTRTALTALPLLYRWNFFEKHPLLLRRISLALAFLVTAGLVVHYEPHPMTQRARLMLISEQDEMATAAEAFELLKQMHGPKLIHPSHPIVKSTQRIVDRLVAVVGKDLREWELFVIDDPNTVNAMVLANGKIFVFTGLLNALWAMDNEYQQQQLKPSNSSTSWFQATLNFFWSLPLFPPTSDTQYIESHPIYIDSLAAVLAHEMAHVLSRHSAEDMGTTQLFQIFQDAIHATLYIFSINLPFLGDVVGRSVDVAAPYLSTLPYSRLMEIEADVIGIFLMAVAGYNPQRASQFWQHLASQDLANSPTHPFAEFTSTHPSHTHRAVELAKHEPAASEIYKAHKRIEDALKLNLARAKNSGNTGKRVKTELEHLNHGMYEVLGEFIGGKDTFWYARRDFDKVFIERSLRIVEEVRKEEEEASRTNAT</sequence>
<dbReference type="PANTHER" id="PTHR22726">
    <property type="entry name" value="METALLOENDOPEPTIDASE OMA1"/>
    <property type="match status" value="1"/>
</dbReference>
<feature type="domain" description="Peptidase M48" evidence="8">
    <location>
        <begin position="148"/>
        <end position="383"/>
    </location>
</feature>
<dbReference type="GO" id="GO:0034982">
    <property type="term" value="P:mitochondrial protein processing"/>
    <property type="evidence" value="ECO:0007669"/>
    <property type="project" value="TreeGrafter"/>
</dbReference>
<keyword evidence="6" id="KW-0482">Metalloprotease</keyword>
<protein>
    <recommendedName>
        <fullName evidence="8">Peptidase M48 domain-containing protein</fullName>
    </recommendedName>
</protein>
<evidence type="ECO:0000313" key="10">
    <source>
        <dbReference type="Proteomes" id="UP000193642"/>
    </source>
</evidence>
<keyword evidence="7" id="KW-0472">Membrane</keyword>
<keyword evidence="3" id="KW-0479">Metal-binding</keyword>
<keyword evidence="4" id="KW-0378">Hydrolase</keyword>
<evidence type="ECO:0000256" key="4">
    <source>
        <dbReference type="ARBA" id="ARBA00022801"/>
    </source>
</evidence>
<dbReference type="STRING" id="329046.A0A1Y2BSN2"/>
<evidence type="ECO:0000256" key="2">
    <source>
        <dbReference type="ARBA" id="ARBA00022670"/>
    </source>
</evidence>
<evidence type="ECO:0000256" key="6">
    <source>
        <dbReference type="ARBA" id="ARBA00023049"/>
    </source>
</evidence>
<accession>A0A1Y2BSN2</accession>
<evidence type="ECO:0000256" key="5">
    <source>
        <dbReference type="ARBA" id="ARBA00022833"/>
    </source>
</evidence>
<dbReference type="PANTHER" id="PTHR22726:SF18">
    <property type="entry name" value="PEPTIDASE M48 DOMAIN-CONTAINING PROTEIN"/>
    <property type="match status" value="1"/>
</dbReference>
<evidence type="ECO:0000256" key="3">
    <source>
        <dbReference type="ARBA" id="ARBA00022723"/>
    </source>
</evidence>
<proteinExistence type="predicted"/>
<dbReference type="AlphaFoldDB" id="A0A1Y2BSN2"/>
<dbReference type="CDD" id="cd07331">
    <property type="entry name" value="M48C_Oma1_like"/>
    <property type="match status" value="1"/>
</dbReference>
<evidence type="ECO:0000256" key="7">
    <source>
        <dbReference type="SAM" id="Phobius"/>
    </source>
</evidence>
<gene>
    <name evidence="9" type="ORF">BCR33DRAFT_854476</name>
</gene>
<evidence type="ECO:0000256" key="1">
    <source>
        <dbReference type="ARBA" id="ARBA00001947"/>
    </source>
</evidence>
<dbReference type="GO" id="GO:0006515">
    <property type="term" value="P:protein quality control for misfolded or incompletely synthesized proteins"/>
    <property type="evidence" value="ECO:0007669"/>
    <property type="project" value="TreeGrafter"/>
</dbReference>
<dbReference type="InterPro" id="IPR051156">
    <property type="entry name" value="Mito/Outer_Membr_Metalloprot"/>
</dbReference>
<evidence type="ECO:0000259" key="8">
    <source>
        <dbReference type="Pfam" id="PF01435"/>
    </source>
</evidence>
<reference evidence="9 10" key="1">
    <citation type="submission" date="2016-07" db="EMBL/GenBank/DDBJ databases">
        <title>Pervasive Adenine N6-methylation of Active Genes in Fungi.</title>
        <authorList>
            <consortium name="DOE Joint Genome Institute"/>
            <person name="Mondo S.J."/>
            <person name="Dannebaum R.O."/>
            <person name="Kuo R.C."/>
            <person name="Labutti K."/>
            <person name="Haridas S."/>
            <person name="Kuo A."/>
            <person name="Salamov A."/>
            <person name="Ahrendt S.R."/>
            <person name="Lipzen A."/>
            <person name="Sullivan W."/>
            <person name="Andreopoulos W.B."/>
            <person name="Clum A."/>
            <person name="Lindquist E."/>
            <person name="Daum C."/>
            <person name="Ramamoorthy G.K."/>
            <person name="Gryganskyi A."/>
            <person name="Culley D."/>
            <person name="Magnuson J.K."/>
            <person name="James T.Y."/>
            <person name="O'Malley M.A."/>
            <person name="Stajich J.E."/>
            <person name="Spatafora J.W."/>
            <person name="Visel A."/>
            <person name="Grigoriev I.V."/>
        </authorList>
    </citation>
    <scope>NUCLEOTIDE SEQUENCE [LARGE SCALE GENOMIC DNA]</scope>
    <source>
        <strain evidence="9 10">JEL800</strain>
    </source>
</reference>
<comment type="cofactor">
    <cofactor evidence="1">
        <name>Zn(2+)</name>
        <dbReference type="ChEBI" id="CHEBI:29105"/>
    </cofactor>
</comment>
<evidence type="ECO:0000313" key="9">
    <source>
        <dbReference type="EMBL" id="ORY37768.1"/>
    </source>
</evidence>
<dbReference type="OrthoDB" id="7464992at2759"/>
<dbReference type="InterPro" id="IPR001915">
    <property type="entry name" value="Peptidase_M48"/>
</dbReference>
<dbReference type="Proteomes" id="UP000193642">
    <property type="component" value="Unassembled WGS sequence"/>
</dbReference>
<dbReference type="Pfam" id="PF01435">
    <property type="entry name" value="Peptidase_M48"/>
    <property type="match status" value="1"/>
</dbReference>
<feature type="transmembrane region" description="Helical" evidence="7">
    <location>
        <begin position="79"/>
        <end position="99"/>
    </location>
</feature>
<keyword evidence="2" id="KW-0645">Protease</keyword>
<keyword evidence="10" id="KW-1185">Reference proteome</keyword>
<keyword evidence="7" id="KW-1133">Transmembrane helix</keyword>
<comment type="caution">
    <text evidence="9">The sequence shown here is derived from an EMBL/GenBank/DDBJ whole genome shotgun (WGS) entry which is preliminary data.</text>
</comment>
<dbReference type="GO" id="GO:0005743">
    <property type="term" value="C:mitochondrial inner membrane"/>
    <property type="evidence" value="ECO:0007669"/>
    <property type="project" value="TreeGrafter"/>
</dbReference>
<name>A0A1Y2BSN2_9FUNG</name>
<dbReference type="EMBL" id="MCGO01000048">
    <property type="protein sequence ID" value="ORY37768.1"/>
    <property type="molecule type" value="Genomic_DNA"/>
</dbReference>
<keyword evidence="7" id="KW-0812">Transmembrane</keyword>
<dbReference type="GO" id="GO:0004222">
    <property type="term" value="F:metalloendopeptidase activity"/>
    <property type="evidence" value="ECO:0007669"/>
    <property type="project" value="InterPro"/>
</dbReference>
<keyword evidence="5" id="KW-0862">Zinc</keyword>
<organism evidence="9 10">
    <name type="scientific">Rhizoclosmatium globosum</name>
    <dbReference type="NCBI Taxonomy" id="329046"/>
    <lineage>
        <taxon>Eukaryota</taxon>
        <taxon>Fungi</taxon>
        <taxon>Fungi incertae sedis</taxon>
        <taxon>Chytridiomycota</taxon>
        <taxon>Chytridiomycota incertae sedis</taxon>
        <taxon>Chytridiomycetes</taxon>
        <taxon>Chytridiales</taxon>
        <taxon>Chytriomycetaceae</taxon>
        <taxon>Rhizoclosmatium</taxon>
    </lineage>
</organism>
<dbReference type="GO" id="GO:0046872">
    <property type="term" value="F:metal ion binding"/>
    <property type="evidence" value="ECO:0007669"/>
    <property type="project" value="UniProtKB-KW"/>
</dbReference>